<keyword evidence="4" id="KW-1185">Reference proteome</keyword>
<protein>
    <submittedName>
        <fullName evidence="3">Uncharacterized protein</fullName>
    </submittedName>
</protein>
<feature type="compositionally biased region" description="Basic and acidic residues" evidence="1">
    <location>
        <begin position="55"/>
        <end position="105"/>
    </location>
</feature>
<accession>A0AAD1XLU0</accession>
<sequence>MQTARAADTTGAEVWWMLFTLVCLAAGTGFLVYLQYYQEKPLGKNHPAYAGEKVPAADKEKNRPQRGRNEEDKEAYPDRRNQQLQDKLKKDINKNQNMRDNRNRPPSDNTPKPARNIASPNDININIDEDDSGTDRRNEMMKKRNINPPNNRNEPSIAKNSDDPFVPRNPAKDPAINPRIAQNASKKAEEHVKKNDMPKPGANIGAQVAKRGPGGFMIESSSSGEYEESEEEPSNINHMRQGQYSQNNPAPARDPGRKTAAMLLGNRPS</sequence>
<dbReference type="AlphaFoldDB" id="A0AAD1XLU0"/>
<gene>
    <name evidence="3" type="ORF">ECRASSUSDP1_LOCUS16523</name>
</gene>
<organism evidence="3 4">
    <name type="scientific">Euplotes crassus</name>
    <dbReference type="NCBI Taxonomy" id="5936"/>
    <lineage>
        <taxon>Eukaryota</taxon>
        <taxon>Sar</taxon>
        <taxon>Alveolata</taxon>
        <taxon>Ciliophora</taxon>
        <taxon>Intramacronucleata</taxon>
        <taxon>Spirotrichea</taxon>
        <taxon>Hypotrichia</taxon>
        <taxon>Euplotida</taxon>
        <taxon>Euplotidae</taxon>
        <taxon>Moneuplotes</taxon>
    </lineage>
</organism>
<dbReference type="EMBL" id="CAMPGE010016618">
    <property type="protein sequence ID" value="CAI2375163.1"/>
    <property type="molecule type" value="Genomic_DNA"/>
</dbReference>
<evidence type="ECO:0000313" key="3">
    <source>
        <dbReference type="EMBL" id="CAI2375163.1"/>
    </source>
</evidence>
<evidence type="ECO:0000313" key="4">
    <source>
        <dbReference type="Proteomes" id="UP001295684"/>
    </source>
</evidence>
<feature type="transmembrane region" description="Helical" evidence="2">
    <location>
        <begin position="14"/>
        <end position="34"/>
    </location>
</feature>
<feature type="compositionally biased region" description="Basic and acidic residues" evidence="1">
    <location>
        <begin position="133"/>
        <end position="142"/>
    </location>
</feature>
<keyword evidence="2" id="KW-1133">Transmembrane helix</keyword>
<comment type="caution">
    <text evidence="3">The sequence shown here is derived from an EMBL/GenBank/DDBJ whole genome shotgun (WGS) entry which is preliminary data.</text>
</comment>
<feature type="compositionally biased region" description="Polar residues" evidence="1">
    <location>
        <begin position="235"/>
        <end position="249"/>
    </location>
</feature>
<keyword evidence="2" id="KW-0472">Membrane</keyword>
<feature type="compositionally biased region" description="Basic and acidic residues" evidence="1">
    <location>
        <begin position="186"/>
        <end position="197"/>
    </location>
</feature>
<evidence type="ECO:0000256" key="2">
    <source>
        <dbReference type="SAM" id="Phobius"/>
    </source>
</evidence>
<evidence type="ECO:0000256" key="1">
    <source>
        <dbReference type="SAM" id="MobiDB-lite"/>
    </source>
</evidence>
<keyword evidence="2" id="KW-0812">Transmembrane</keyword>
<name>A0AAD1XLU0_EUPCR</name>
<reference evidence="3" key="1">
    <citation type="submission" date="2023-07" db="EMBL/GenBank/DDBJ databases">
        <authorList>
            <consortium name="AG Swart"/>
            <person name="Singh M."/>
            <person name="Singh A."/>
            <person name="Seah K."/>
            <person name="Emmerich C."/>
        </authorList>
    </citation>
    <scope>NUCLEOTIDE SEQUENCE</scope>
    <source>
        <strain evidence="3">DP1</strain>
    </source>
</reference>
<proteinExistence type="predicted"/>
<dbReference type="Proteomes" id="UP001295684">
    <property type="component" value="Unassembled WGS sequence"/>
</dbReference>
<feature type="region of interest" description="Disordered" evidence="1">
    <location>
        <begin position="48"/>
        <end position="269"/>
    </location>
</feature>